<keyword evidence="1" id="KW-1133">Transmembrane helix</keyword>
<organism evidence="2 3">
    <name type="scientific">Ligilactobacillus aviarius</name>
    <dbReference type="NCBI Taxonomy" id="1606"/>
    <lineage>
        <taxon>Bacteria</taxon>
        <taxon>Bacillati</taxon>
        <taxon>Bacillota</taxon>
        <taxon>Bacilli</taxon>
        <taxon>Lactobacillales</taxon>
        <taxon>Lactobacillaceae</taxon>
        <taxon>Ligilactobacillus</taxon>
    </lineage>
</organism>
<reference evidence="3" key="1">
    <citation type="submission" date="2016-03" db="EMBL/GenBank/DDBJ databases">
        <authorList>
            <person name="Johnson T.J."/>
            <person name="Youmans B."/>
            <person name="Case K."/>
            <person name="Noll S."/>
        </authorList>
    </citation>
    <scope>NUCLEOTIDE SEQUENCE [LARGE SCALE GENOMIC DNA]</scope>
    <source>
        <strain evidence="3">UMNLAv8</strain>
    </source>
</reference>
<evidence type="ECO:0000313" key="3">
    <source>
        <dbReference type="Proteomes" id="UP000078520"/>
    </source>
</evidence>
<dbReference type="AlphaFoldDB" id="A0A179C686"/>
<protein>
    <submittedName>
        <fullName evidence="2">Uncharacterized protein</fullName>
    </submittedName>
</protein>
<dbReference type="EMBL" id="LVKI01000008">
    <property type="protein sequence ID" value="OAQ08732.1"/>
    <property type="molecule type" value="Genomic_DNA"/>
</dbReference>
<accession>A0A179C686</accession>
<comment type="caution">
    <text evidence="2">The sequence shown here is derived from an EMBL/GenBank/DDBJ whole genome shotgun (WGS) entry which is preliminary data.</text>
</comment>
<keyword evidence="1" id="KW-0812">Transmembrane</keyword>
<evidence type="ECO:0000256" key="1">
    <source>
        <dbReference type="SAM" id="Phobius"/>
    </source>
</evidence>
<feature type="transmembrane region" description="Helical" evidence="1">
    <location>
        <begin position="82"/>
        <end position="103"/>
    </location>
</feature>
<feature type="transmembrane region" description="Helical" evidence="1">
    <location>
        <begin position="123"/>
        <end position="140"/>
    </location>
</feature>
<keyword evidence="1" id="KW-0472">Membrane</keyword>
<dbReference type="RefSeq" id="WP_064207640.1">
    <property type="nucleotide sequence ID" value="NZ_LVKC01000058.1"/>
</dbReference>
<name>A0A179C686_9LACO</name>
<proteinExistence type="predicted"/>
<evidence type="ECO:0000313" key="2">
    <source>
        <dbReference type="EMBL" id="OAQ08732.1"/>
    </source>
</evidence>
<sequence>MKNKITEEQLNALTEAVRKELKENDSEIVSYFDDKDDLWPCDQNGNKLNATDFVDQLGIKLGLYAKIVRLGEFKVYRDHPRIGYLIVQSFMTFMLLYCFGFILITNLIMNSNPAFFLSFARKMIFFGSFIIVSIFIITYLKRRGMLLF</sequence>
<dbReference type="Proteomes" id="UP000078520">
    <property type="component" value="Unassembled WGS sequence"/>
</dbReference>
<gene>
    <name evidence="2" type="ORF">A3O14_03350</name>
</gene>